<proteinExistence type="predicted"/>
<reference evidence="2 3" key="1">
    <citation type="submission" date="2020-08" db="EMBL/GenBank/DDBJ databases">
        <title>Bridging the membrane lipid divide: bacteria of the FCB group superphylum have the potential to synthesize archaeal ether lipids.</title>
        <authorList>
            <person name="Villanueva L."/>
            <person name="Von Meijenfeldt F.A.B."/>
            <person name="Westbye A.B."/>
            <person name="Yadav S."/>
            <person name="Hopmans E.C."/>
            <person name="Dutilh B.E."/>
            <person name="Sinninghe Damste J.S."/>
        </authorList>
    </citation>
    <scope>NUCLEOTIDE SEQUENCE [LARGE SCALE GENOMIC DNA]</scope>
    <source>
        <strain evidence="2">NIOZ-UU17</strain>
    </source>
</reference>
<evidence type="ECO:0000313" key="2">
    <source>
        <dbReference type="EMBL" id="MBC8433157.1"/>
    </source>
</evidence>
<evidence type="ECO:0000259" key="1">
    <source>
        <dbReference type="Pfam" id="PF00534"/>
    </source>
</evidence>
<dbReference type="SUPFAM" id="SSF53756">
    <property type="entry name" value="UDP-Glycosyltransferase/glycogen phosphorylase"/>
    <property type="match status" value="1"/>
</dbReference>
<dbReference type="CDD" id="cd03801">
    <property type="entry name" value="GT4_PimA-like"/>
    <property type="match status" value="1"/>
</dbReference>
<dbReference type="InterPro" id="IPR050194">
    <property type="entry name" value="Glycosyltransferase_grp1"/>
</dbReference>
<dbReference type="Proteomes" id="UP000605201">
    <property type="component" value="Unassembled WGS sequence"/>
</dbReference>
<dbReference type="Gene3D" id="3.40.50.2000">
    <property type="entry name" value="Glycogen Phosphorylase B"/>
    <property type="match status" value="2"/>
</dbReference>
<organism evidence="2 3">
    <name type="scientific">Candidatus Desulfatibia vada</name>
    <dbReference type="NCBI Taxonomy" id="2841696"/>
    <lineage>
        <taxon>Bacteria</taxon>
        <taxon>Pseudomonadati</taxon>
        <taxon>Thermodesulfobacteriota</taxon>
        <taxon>Desulfobacteria</taxon>
        <taxon>Desulfobacterales</taxon>
        <taxon>Desulfobacterales incertae sedis</taxon>
        <taxon>Candidatus Desulfatibia</taxon>
    </lineage>
</organism>
<comment type="caution">
    <text evidence="2">The sequence shown here is derived from an EMBL/GenBank/DDBJ whole genome shotgun (WGS) entry which is preliminary data.</text>
</comment>
<dbReference type="PANTHER" id="PTHR45947">
    <property type="entry name" value="SULFOQUINOVOSYL TRANSFERASE SQD2"/>
    <property type="match status" value="1"/>
</dbReference>
<dbReference type="InterPro" id="IPR001296">
    <property type="entry name" value="Glyco_trans_1"/>
</dbReference>
<feature type="domain" description="Glycosyl transferase family 1" evidence="1">
    <location>
        <begin position="205"/>
        <end position="357"/>
    </location>
</feature>
<accession>A0A8J6P467</accession>
<evidence type="ECO:0000313" key="3">
    <source>
        <dbReference type="Proteomes" id="UP000605201"/>
    </source>
</evidence>
<protein>
    <submittedName>
        <fullName evidence="2">Glycosyltransferase family 4 protein</fullName>
    </submittedName>
</protein>
<gene>
    <name evidence="2" type="ORF">H8D96_14710</name>
</gene>
<sequence>MENLTIAVQYPSFGPQHPPRLRAIVRSAPNANCRVVAMEMFAKDSDYEWDPVLLGKETFERYTVMDCESAVGRRNRSILKKTVFKALDDIRPDVLVVNGWGHRESRISLAWCRKEKCKIVMLSDSVRDNFPRYFWKETYKKWLLRGIQAGFAAGTPQARYLNRLGIPLEGIFYPGSTVVDNEYWTKKKRQIVKDKEKLRLLYGLPERFFLCVARFVDFKNIPFLIRSYAAYRSLAGQQAIGLVLCGSGPQEGKIIKTIKNFNLKEVYLVGFRQASELPVFYGLADCFIFPSSRFEPWGLVANEAMASGLPILASSMTGCAEDLVHDEVNGFVFDPEDENGLADIMFKITQDQHSLAQKGRESEKIIAAHSPEAGAINFWKAVQTALGRPQSVPH</sequence>
<dbReference type="Pfam" id="PF00534">
    <property type="entry name" value="Glycos_transf_1"/>
    <property type="match status" value="1"/>
</dbReference>
<dbReference type="AlphaFoldDB" id="A0A8J6P467"/>
<dbReference type="GO" id="GO:0016757">
    <property type="term" value="F:glycosyltransferase activity"/>
    <property type="evidence" value="ECO:0007669"/>
    <property type="project" value="InterPro"/>
</dbReference>
<dbReference type="PANTHER" id="PTHR45947:SF3">
    <property type="entry name" value="SULFOQUINOVOSYL TRANSFERASE SQD2"/>
    <property type="match status" value="1"/>
</dbReference>
<name>A0A8J6P467_9BACT</name>
<dbReference type="EMBL" id="JACNIG010000274">
    <property type="protein sequence ID" value="MBC8433157.1"/>
    <property type="molecule type" value="Genomic_DNA"/>
</dbReference>